<keyword evidence="1" id="KW-0732">Signal</keyword>
<reference evidence="2" key="1">
    <citation type="submission" date="2023-08" db="EMBL/GenBank/DDBJ databases">
        <authorList>
            <person name="Chen Y."/>
            <person name="Shah S."/>
            <person name="Dougan E. K."/>
            <person name="Thang M."/>
            <person name="Chan C."/>
        </authorList>
    </citation>
    <scope>NUCLEOTIDE SEQUENCE</scope>
</reference>
<evidence type="ECO:0000313" key="3">
    <source>
        <dbReference type="Proteomes" id="UP001178507"/>
    </source>
</evidence>
<keyword evidence="3" id="KW-1185">Reference proteome</keyword>
<sequence>MPRMLLFLLFCCLQPSEQKVWYPAVDDQIEGCYTVSADLTDDHSLASCGGKQCPNCFQLDTSSSAITLTITNCHYVNGVALTGQAVFLYTFYNTGLGSAFVKDGSAAGAREYFIRPMGQGDAATTCMCKDGELACSADTPEVLKVTASGPPLSSAECGLMLVAMNGSKMNETLADMAAKPCQQIWPDWAGMYGELLNADFE</sequence>
<proteinExistence type="predicted"/>
<protein>
    <submittedName>
        <fullName evidence="2">Uncharacterized protein</fullName>
    </submittedName>
</protein>
<evidence type="ECO:0000256" key="1">
    <source>
        <dbReference type="SAM" id="SignalP"/>
    </source>
</evidence>
<evidence type="ECO:0000313" key="2">
    <source>
        <dbReference type="EMBL" id="CAJ1411052.1"/>
    </source>
</evidence>
<feature type="signal peptide" evidence="1">
    <location>
        <begin position="1"/>
        <end position="18"/>
    </location>
</feature>
<organism evidence="2 3">
    <name type="scientific">Effrenium voratum</name>
    <dbReference type="NCBI Taxonomy" id="2562239"/>
    <lineage>
        <taxon>Eukaryota</taxon>
        <taxon>Sar</taxon>
        <taxon>Alveolata</taxon>
        <taxon>Dinophyceae</taxon>
        <taxon>Suessiales</taxon>
        <taxon>Symbiodiniaceae</taxon>
        <taxon>Effrenium</taxon>
    </lineage>
</organism>
<dbReference type="EMBL" id="CAUJNA010003852">
    <property type="protein sequence ID" value="CAJ1411052.1"/>
    <property type="molecule type" value="Genomic_DNA"/>
</dbReference>
<feature type="chain" id="PRO_5041363820" evidence="1">
    <location>
        <begin position="19"/>
        <end position="201"/>
    </location>
</feature>
<comment type="caution">
    <text evidence="2">The sequence shown here is derived from an EMBL/GenBank/DDBJ whole genome shotgun (WGS) entry which is preliminary data.</text>
</comment>
<name>A0AA36NKN2_9DINO</name>
<accession>A0AA36NKN2</accession>
<dbReference type="AlphaFoldDB" id="A0AA36NKN2"/>
<gene>
    <name evidence="2" type="ORF">EVOR1521_LOCUS31723</name>
</gene>
<dbReference type="Proteomes" id="UP001178507">
    <property type="component" value="Unassembled WGS sequence"/>
</dbReference>